<dbReference type="Proteomes" id="UP000053630">
    <property type="component" value="Unassembled WGS sequence"/>
</dbReference>
<organism evidence="1 2">
    <name type="scientific">Fomitiporia mediterranea (strain MF3/22)</name>
    <name type="common">Grapevine white-rot fungus</name>
    <dbReference type="NCBI Taxonomy" id="694068"/>
    <lineage>
        <taxon>Eukaryota</taxon>
        <taxon>Fungi</taxon>
        <taxon>Dikarya</taxon>
        <taxon>Basidiomycota</taxon>
        <taxon>Agaricomycotina</taxon>
        <taxon>Agaricomycetes</taxon>
        <taxon>Hymenochaetales</taxon>
        <taxon>Hymenochaetaceae</taxon>
        <taxon>Fomitiporia</taxon>
    </lineage>
</organism>
<dbReference type="GeneID" id="18675879"/>
<name>R7SFY8_FOMME</name>
<evidence type="ECO:0000313" key="2">
    <source>
        <dbReference type="Proteomes" id="UP000053630"/>
    </source>
</evidence>
<dbReference type="AlphaFoldDB" id="R7SFY8"/>
<dbReference type="KEGG" id="fme:FOMMEDRAFT_162654"/>
<reference evidence="2" key="1">
    <citation type="journal article" date="2012" name="Science">
        <title>The Paleozoic origin of enzymatic lignin decomposition reconstructed from 31 fungal genomes.</title>
        <authorList>
            <person name="Floudas D."/>
            <person name="Binder M."/>
            <person name="Riley R."/>
            <person name="Barry K."/>
            <person name="Blanchette R.A."/>
            <person name="Henrissat B."/>
            <person name="Martinez A.T."/>
            <person name="Otillar R."/>
            <person name="Spatafora J.W."/>
            <person name="Yadav J.S."/>
            <person name="Aerts A."/>
            <person name="Benoit I."/>
            <person name="Boyd A."/>
            <person name="Carlson A."/>
            <person name="Copeland A."/>
            <person name="Coutinho P.M."/>
            <person name="de Vries R.P."/>
            <person name="Ferreira P."/>
            <person name="Findley K."/>
            <person name="Foster B."/>
            <person name="Gaskell J."/>
            <person name="Glotzer D."/>
            <person name="Gorecki P."/>
            <person name="Heitman J."/>
            <person name="Hesse C."/>
            <person name="Hori C."/>
            <person name="Igarashi K."/>
            <person name="Jurgens J.A."/>
            <person name="Kallen N."/>
            <person name="Kersten P."/>
            <person name="Kohler A."/>
            <person name="Kuees U."/>
            <person name="Kumar T.K.A."/>
            <person name="Kuo A."/>
            <person name="LaButti K."/>
            <person name="Larrondo L.F."/>
            <person name="Lindquist E."/>
            <person name="Ling A."/>
            <person name="Lombard V."/>
            <person name="Lucas S."/>
            <person name="Lundell T."/>
            <person name="Martin R."/>
            <person name="McLaughlin D.J."/>
            <person name="Morgenstern I."/>
            <person name="Morin E."/>
            <person name="Murat C."/>
            <person name="Nagy L.G."/>
            <person name="Nolan M."/>
            <person name="Ohm R.A."/>
            <person name="Patyshakuliyeva A."/>
            <person name="Rokas A."/>
            <person name="Ruiz-Duenas F.J."/>
            <person name="Sabat G."/>
            <person name="Salamov A."/>
            <person name="Samejima M."/>
            <person name="Schmutz J."/>
            <person name="Slot J.C."/>
            <person name="St John F."/>
            <person name="Stenlid J."/>
            <person name="Sun H."/>
            <person name="Sun S."/>
            <person name="Syed K."/>
            <person name="Tsang A."/>
            <person name="Wiebenga A."/>
            <person name="Young D."/>
            <person name="Pisabarro A."/>
            <person name="Eastwood D.C."/>
            <person name="Martin F."/>
            <person name="Cullen D."/>
            <person name="Grigoriev I.V."/>
            <person name="Hibbett D.S."/>
        </authorList>
    </citation>
    <scope>NUCLEOTIDE SEQUENCE [LARGE SCALE GENOMIC DNA]</scope>
    <source>
        <strain evidence="2">MF3/22</strain>
    </source>
</reference>
<accession>R7SFY8</accession>
<gene>
    <name evidence="1" type="ORF">FOMMEDRAFT_162654</name>
</gene>
<evidence type="ECO:0000313" key="1">
    <source>
        <dbReference type="EMBL" id="EJC97631.1"/>
    </source>
</evidence>
<dbReference type="RefSeq" id="XP_007272060.1">
    <property type="nucleotide sequence ID" value="XM_007271998.1"/>
</dbReference>
<keyword evidence="2" id="KW-1185">Reference proteome</keyword>
<sequence>MVTATTVHKPHDVSRTLNCFTPTDGALYNHLWYFDSPEDKPKSNVGHELHPAIIRFQSSDTEFIEEERVKNVYDKVMQGLIKATSTNRVFISDHITIANTISQLVRKRRNADQHCLYMSTKHARPPSRACTITLVWTQNILSKAESASSTFDV</sequence>
<protein>
    <submittedName>
        <fullName evidence="1">Uncharacterized protein</fullName>
    </submittedName>
</protein>
<proteinExistence type="predicted"/>
<dbReference type="EMBL" id="JH717986">
    <property type="protein sequence ID" value="EJC97631.1"/>
    <property type="molecule type" value="Genomic_DNA"/>
</dbReference>